<accession>A0ABM9CMM3</accession>
<comment type="caution">
    <text evidence="1">The sequence shown here is derived from an EMBL/GenBank/DDBJ whole genome shotgun (WGS) entry which is preliminary data.</text>
</comment>
<dbReference type="RefSeq" id="WP_236344619.1">
    <property type="nucleotide sequence ID" value="NZ_CAKMMF010000028.1"/>
</dbReference>
<sequence>MLSFEEKLAIIESYPELQRRDVSLRRVNFHYEESAHDKKIVVFHLHPNGNGYVYGGLLRNYETDDKGFLNIRDYTEDALRTLLEESIHSLSMRVPELPAKSKRKQAASGEGQDAEWIGPEGQLLTLKQEDELWYIYAGLNLDMVFETYGEAEQYLQEEGFSPGQ</sequence>
<proteinExistence type="predicted"/>
<evidence type="ECO:0000313" key="1">
    <source>
        <dbReference type="EMBL" id="CAH1217211.1"/>
    </source>
</evidence>
<evidence type="ECO:0000313" key="2">
    <source>
        <dbReference type="Proteomes" id="UP000838686"/>
    </source>
</evidence>
<organism evidence="1 2">
    <name type="scientific">Paenibacillus plantiphilus</name>
    <dbReference type="NCBI Taxonomy" id="2905650"/>
    <lineage>
        <taxon>Bacteria</taxon>
        <taxon>Bacillati</taxon>
        <taxon>Bacillota</taxon>
        <taxon>Bacilli</taxon>
        <taxon>Bacillales</taxon>
        <taxon>Paenibacillaceae</taxon>
        <taxon>Paenibacillus</taxon>
    </lineage>
</organism>
<keyword evidence="2" id="KW-1185">Reference proteome</keyword>
<dbReference type="Proteomes" id="UP000838686">
    <property type="component" value="Unassembled WGS sequence"/>
</dbReference>
<name>A0ABM9CMM3_9BACL</name>
<reference evidence="1" key="1">
    <citation type="submission" date="2022-01" db="EMBL/GenBank/DDBJ databases">
        <authorList>
            <person name="Criscuolo A."/>
        </authorList>
    </citation>
    <scope>NUCLEOTIDE SEQUENCE</scope>
    <source>
        <strain evidence="1">CIP111893</strain>
    </source>
</reference>
<protein>
    <submittedName>
        <fullName evidence="1">Uncharacterized protein</fullName>
    </submittedName>
</protein>
<dbReference type="EMBL" id="CAKMMF010000028">
    <property type="protein sequence ID" value="CAH1217211.1"/>
    <property type="molecule type" value="Genomic_DNA"/>
</dbReference>
<gene>
    <name evidence="1" type="ORF">PAECIP111893_04234</name>
</gene>